<evidence type="ECO:0000313" key="3">
    <source>
        <dbReference type="Proteomes" id="UP000787672"/>
    </source>
</evidence>
<reference evidence="2 3" key="1">
    <citation type="submission" date="2021-06" db="EMBL/GenBank/DDBJ databases">
        <authorList>
            <person name="Sun Q."/>
            <person name="Li D."/>
        </authorList>
    </citation>
    <scope>NUCLEOTIDE SEQUENCE [LARGE SCALE GENOMIC DNA]</scope>
    <source>
        <strain evidence="2 3">MSJ-2</strain>
    </source>
</reference>
<dbReference type="Pfam" id="PF00701">
    <property type="entry name" value="DHDPS"/>
    <property type="match status" value="1"/>
</dbReference>
<evidence type="ECO:0000313" key="2">
    <source>
        <dbReference type="EMBL" id="MBU5625531.1"/>
    </source>
</evidence>
<dbReference type="EMBL" id="JAHLQN010000001">
    <property type="protein sequence ID" value="MBU5625531.1"/>
    <property type="molecule type" value="Genomic_DNA"/>
</dbReference>
<dbReference type="RefSeq" id="WP_216557505.1">
    <property type="nucleotide sequence ID" value="NZ_JAHLQN010000001.1"/>
</dbReference>
<gene>
    <name evidence="2" type="ORF">KQI82_01110</name>
</gene>
<name>A0ABS6F5F8_9FIRM</name>
<proteinExistence type="predicted"/>
<sequence length="308" mass="34905">MKGKTEPRGVIATVITPFDEAGNIDYESLEREFQWGLDAGLTGFLVPCGASEIKYLTLEEQISLFTTAKKICGDQLFLMPNLPGPTEKELVEQSKLYLDLGADGLNINTHWSPRKGPAEDYIKLVQAVDALHPDFLCLQDDDLESGDGIPVEVAARLFNELESVRALKCDLQVANRKCTALKAATGNEMLYYGADESHHSLEGYDRGLDGLMPSGMFEIFSNIYKLYHNKSREAGARLFFDSLPCVCFTRQPGLNRIYHKYYMKRTGVFKTTYSRDPQDNYDAYTTRYREEMITRALDIAAHIDEYWK</sequence>
<accession>A0ABS6F5F8</accession>
<evidence type="ECO:0000256" key="1">
    <source>
        <dbReference type="ARBA" id="ARBA00023239"/>
    </source>
</evidence>
<keyword evidence="1" id="KW-0456">Lyase</keyword>
<dbReference type="InterPro" id="IPR002220">
    <property type="entry name" value="DapA-like"/>
</dbReference>
<organism evidence="2 3">
    <name type="scientific">Dysosmobacter acutus</name>
    <dbReference type="NCBI Taxonomy" id="2841504"/>
    <lineage>
        <taxon>Bacteria</taxon>
        <taxon>Bacillati</taxon>
        <taxon>Bacillota</taxon>
        <taxon>Clostridia</taxon>
        <taxon>Eubacteriales</taxon>
        <taxon>Oscillospiraceae</taxon>
        <taxon>Dysosmobacter</taxon>
    </lineage>
</organism>
<dbReference type="Proteomes" id="UP000787672">
    <property type="component" value="Unassembled WGS sequence"/>
</dbReference>
<dbReference type="SMART" id="SM01130">
    <property type="entry name" value="DHDPS"/>
    <property type="match status" value="1"/>
</dbReference>
<dbReference type="CDD" id="cd00408">
    <property type="entry name" value="DHDPS-like"/>
    <property type="match status" value="1"/>
</dbReference>
<protein>
    <submittedName>
        <fullName evidence="2">Dihydrodipicolinate synthase family protein</fullName>
    </submittedName>
</protein>
<keyword evidence="3" id="KW-1185">Reference proteome</keyword>
<comment type="caution">
    <text evidence="2">The sequence shown here is derived from an EMBL/GenBank/DDBJ whole genome shotgun (WGS) entry which is preliminary data.</text>
</comment>